<sequence>MKTLLLVGLGGGLGAVARHMVSRVALHWPNAGFPLATFTVNVIGGCAMGLLVGWMAFQVDGGRDLRLFFGVGLLGGFTTFSAFSLEMLQMIERKAWGSATLYGAGSVMFSVLALMLGLFLAKRMFAG</sequence>
<dbReference type="GO" id="GO:0005886">
    <property type="term" value="C:plasma membrane"/>
    <property type="evidence" value="ECO:0007669"/>
    <property type="project" value="UniProtKB-SubCell"/>
</dbReference>
<feature type="transmembrane region" description="Helical" evidence="8">
    <location>
        <begin position="100"/>
        <end position="121"/>
    </location>
</feature>
<evidence type="ECO:0000256" key="4">
    <source>
        <dbReference type="ARBA" id="ARBA00022989"/>
    </source>
</evidence>
<dbReference type="GO" id="GO:1903425">
    <property type="term" value="F:fluoride transmembrane transporter activity"/>
    <property type="evidence" value="ECO:0007669"/>
    <property type="project" value="TreeGrafter"/>
</dbReference>
<organism evidence="9">
    <name type="scientific">hydrothermal vent metagenome</name>
    <dbReference type="NCBI Taxonomy" id="652676"/>
    <lineage>
        <taxon>unclassified sequences</taxon>
        <taxon>metagenomes</taxon>
        <taxon>ecological metagenomes</taxon>
    </lineage>
</organism>
<evidence type="ECO:0000256" key="8">
    <source>
        <dbReference type="SAM" id="Phobius"/>
    </source>
</evidence>
<evidence type="ECO:0000256" key="6">
    <source>
        <dbReference type="ARBA" id="ARBA00035120"/>
    </source>
</evidence>
<feature type="transmembrane region" description="Helical" evidence="8">
    <location>
        <begin position="67"/>
        <end position="88"/>
    </location>
</feature>
<dbReference type="HAMAP" id="MF_00454">
    <property type="entry name" value="FluC"/>
    <property type="match status" value="1"/>
</dbReference>
<evidence type="ECO:0000256" key="7">
    <source>
        <dbReference type="ARBA" id="ARBA00035585"/>
    </source>
</evidence>
<dbReference type="PANTHER" id="PTHR28259">
    <property type="entry name" value="FLUORIDE EXPORT PROTEIN 1-RELATED"/>
    <property type="match status" value="1"/>
</dbReference>
<protein>
    <submittedName>
        <fullName evidence="9">Fluoride ion transporter CrcB</fullName>
    </submittedName>
</protein>
<accession>A0A3B0RE44</accession>
<evidence type="ECO:0000256" key="1">
    <source>
        <dbReference type="ARBA" id="ARBA00004651"/>
    </source>
</evidence>
<evidence type="ECO:0000256" key="3">
    <source>
        <dbReference type="ARBA" id="ARBA00022692"/>
    </source>
</evidence>
<comment type="catalytic activity">
    <reaction evidence="7">
        <text>fluoride(in) = fluoride(out)</text>
        <dbReference type="Rhea" id="RHEA:76159"/>
        <dbReference type="ChEBI" id="CHEBI:17051"/>
    </reaction>
    <physiologicalReaction direction="left-to-right" evidence="7">
        <dbReference type="Rhea" id="RHEA:76160"/>
    </physiologicalReaction>
</comment>
<evidence type="ECO:0000313" key="9">
    <source>
        <dbReference type="EMBL" id="VAV91614.1"/>
    </source>
</evidence>
<keyword evidence="4 8" id="KW-1133">Transmembrane helix</keyword>
<dbReference type="PANTHER" id="PTHR28259:SF1">
    <property type="entry name" value="FLUORIDE EXPORT PROTEIN 1-RELATED"/>
    <property type="match status" value="1"/>
</dbReference>
<comment type="similarity">
    <text evidence="6">Belongs to the fluoride channel Fluc/FEX (TC 1.A.43) family.</text>
</comment>
<keyword evidence="2" id="KW-1003">Cell membrane</keyword>
<dbReference type="NCBIfam" id="NF010791">
    <property type="entry name" value="PRK14195.1"/>
    <property type="match status" value="1"/>
</dbReference>
<evidence type="ECO:0000256" key="5">
    <source>
        <dbReference type="ARBA" id="ARBA00023136"/>
    </source>
</evidence>
<proteinExistence type="inferred from homology"/>
<dbReference type="NCBIfam" id="TIGR00494">
    <property type="entry name" value="crcB"/>
    <property type="match status" value="1"/>
</dbReference>
<keyword evidence="5 8" id="KW-0472">Membrane</keyword>
<reference evidence="9" key="1">
    <citation type="submission" date="2018-06" db="EMBL/GenBank/DDBJ databases">
        <authorList>
            <person name="Zhirakovskaya E."/>
        </authorList>
    </citation>
    <scope>NUCLEOTIDE SEQUENCE</scope>
</reference>
<keyword evidence="3 8" id="KW-0812">Transmembrane</keyword>
<dbReference type="EMBL" id="UOEE01000128">
    <property type="protein sequence ID" value="VAV91614.1"/>
    <property type="molecule type" value="Genomic_DNA"/>
</dbReference>
<gene>
    <name evidence="9" type="ORF">MNBD_ALPHA06-1848</name>
</gene>
<dbReference type="AlphaFoldDB" id="A0A3B0RE44"/>
<dbReference type="InterPro" id="IPR003691">
    <property type="entry name" value="FluC"/>
</dbReference>
<dbReference type="Pfam" id="PF02537">
    <property type="entry name" value="CRCB"/>
    <property type="match status" value="1"/>
</dbReference>
<evidence type="ECO:0000256" key="2">
    <source>
        <dbReference type="ARBA" id="ARBA00022475"/>
    </source>
</evidence>
<feature type="transmembrane region" description="Helical" evidence="8">
    <location>
        <begin position="33"/>
        <end position="55"/>
    </location>
</feature>
<name>A0A3B0RE44_9ZZZZ</name>
<comment type="subcellular location">
    <subcellularLocation>
        <location evidence="1">Cell membrane</location>
        <topology evidence="1">Multi-pass membrane protein</topology>
    </subcellularLocation>
</comment>